<dbReference type="RefSeq" id="WP_133033651.1">
    <property type="nucleotide sequence ID" value="NZ_BAABEI010000012.1"/>
</dbReference>
<dbReference type="EMBL" id="SLVX01000003">
    <property type="protein sequence ID" value="TCN47150.1"/>
    <property type="molecule type" value="Genomic_DNA"/>
</dbReference>
<gene>
    <name evidence="1" type="ORF">EV665_103324</name>
</gene>
<organism evidence="1 2">
    <name type="scientific">Shinella granuli</name>
    <dbReference type="NCBI Taxonomy" id="323621"/>
    <lineage>
        <taxon>Bacteria</taxon>
        <taxon>Pseudomonadati</taxon>
        <taxon>Pseudomonadota</taxon>
        <taxon>Alphaproteobacteria</taxon>
        <taxon>Hyphomicrobiales</taxon>
        <taxon>Rhizobiaceae</taxon>
        <taxon>Shinella</taxon>
    </lineage>
</organism>
<dbReference type="Proteomes" id="UP000295351">
    <property type="component" value="Unassembled WGS sequence"/>
</dbReference>
<evidence type="ECO:0000313" key="1">
    <source>
        <dbReference type="EMBL" id="TCN47150.1"/>
    </source>
</evidence>
<name>A0A4V2RJ75_SHIGR</name>
<reference evidence="1 2" key="1">
    <citation type="submission" date="2019-03" db="EMBL/GenBank/DDBJ databases">
        <title>Genomic Encyclopedia of Type Strains, Phase IV (KMG-IV): sequencing the most valuable type-strain genomes for metagenomic binning, comparative biology and taxonomic classification.</title>
        <authorList>
            <person name="Goeker M."/>
        </authorList>
    </citation>
    <scope>NUCLEOTIDE SEQUENCE [LARGE SCALE GENOMIC DNA]</scope>
    <source>
        <strain evidence="1 2">DSM 18401</strain>
    </source>
</reference>
<dbReference type="AlphaFoldDB" id="A0A4V2RJ75"/>
<comment type="caution">
    <text evidence="1">The sequence shown here is derived from an EMBL/GenBank/DDBJ whole genome shotgun (WGS) entry which is preliminary data.</text>
</comment>
<accession>A0A4V2RJ75</accession>
<evidence type="ECO:0000313" key="2">
    <source>
        <dbReference type="Proteomes" id="UP000295351"/>
    </source>
</evidence>
<keyword evidence="2" id="KW-1185">Reference proteome</keyword>
<sequence>MTSNDPILETDLNAYVDEQLAVGRRIEVEAYLSERPEVAAQVMKDLRVRDELRLALADHRTVIRQETREAARLLERSLSRRRIFSVFRRAAAIALFVGAGWTAHAMLGPFGATEVVASTPPPAFVEEAVRAHKTTLLRDTMASQPETETFDPAEIRSATAIVLPDLPKGWGVIDTQVFPSAYGPSVELVLEPRKDERLSLFAVRPGSFAVQHVLLFHADNARAAYWQIGDVAYALVSESRKADDLAETARDLSRTLY</sequence>
<proteinExistence type="predicted"/>
<protein>
    <submittedName>
        <fullName evidence="1">Anti-sigma factor RsiW</fullName>
    </submittedName>
</protein>